<sequence>MASISEIGRGNQQINLRAPDGLHDRIKESALKNGRSLNAELVHRLESSFEPSVALAPAIAQVIDEHIEQQVNSRLRAIAAQIGGA</sequence>
<keyword evidence="3" id="KW-1185">Reference proteome</keyword>
<keyword evidence="2" id="KW-0238">DNA-binding</keyword>
<dbReference type="InterPro" id="IPR010985">
    <property type="entry name" value="Ribbon_hlx_hlx"/>
</dbReference>
<feature type="domain" description="Arc-like DNA binding" evidence="1">
    <location>
        <begin position="11"/>
        <end position="50"/>
    </location>
</feature>
<name>A0A3S3VLG6_9HYPH</name>
<gene>
    <name evidence="2" type="ORF">EPK99_06620</name>
</gene>
<dbReference type="InterPro" id="IPR013321">
    <property type="entry name" value="Arc_rbn_hlx_hlx"/>
</dbReference>
<dbReference type="SUPFAM" id="SSF47598">
    <property type="entry name" value="Ribbon-helix-helix"/>
    <property type="match status" value="1"/>
</dbReference>
<protein>
    <submittedName>
        <fullName evidence="2">Arc family DNA-binding protein</fullName>
    </submittedName>
</protein>
<dbReference type="InterPro" id="IPR005569">
    <property type="entry name" value="Arc_DNA-bd_dom"/>
</dbReference>
<evidence type="ECO:0000313" key="2">
    <source>
        <dbReference type="EMBL" id="RWX79364.1"/>
    </source>
</evidence>
<dbReference type="AlphaFoldDB" id="A0A3S3VLG6"/>
<dbReference type="OrthoDB" id="8394843at2"/>
<dbReference type="Proteomes" id="UP000287687">
    <property type="component" value="Unassembled WGS sequence"/>
</dbReference>
<evidence type="ECO:0000313" key="3">
    <source>
        <dbReference type="Proteomes" id="UP000287687"/>
    </source>
</evidence>
<dbReference type="Gene3D" id="1.10.1220.10">
    <property type="entry name" value="Met repressor-like"/>
    <property type="match status" value="1"/>
</dbReference>
<dbReference type="GO" id="GO:0006355">
    <property type="term" value="P:regulation of DNA-templated transcription"/>
    <property type="evidence" value="ECO:0007669"/>
    <property type="project" value="InterPro"/>
</dbReference>
<accession>A0A3S3VLG6</accession>
<dbReference type="EMBL" id="SBIP01000002">
    <property type="protein sequence ID" value="RWX79364.1"/>
    <property type="molecule type" value="Genomic_DNA"/>
</dbReference>
<dbReference type="Pfam" id="PF03869">
    <property type="entry name" value="Arc"/>
    <property type="match status" value="1"/>
</dbReference>
<dbReference type="GO" id="GO:0003677">
    <property type="term" value="F:DNA binding"/>
    <property type="evidence" value="ECO:0007669"/>
    <property type="project" value="UniProtKB-KW"/>
</dbReference>
<organism evidence="2 3">
    <name type="scientific">Neorhizobium lilium</name>
    <dbReference type="NCBI Taxonomy" id="2503024"/>
    <lineage>
        <taxon>Bacteria</taxon>
        <taxon>Pseudomonadati</taxon>
        <taxon>Pseudomonadota</taxon>
        <taxon>Alphaproteobacteria</taxon>
        <taxon>Hyphomicrobiales</taxon>
        <taxon>Rhizobiaceae</taxon>
        <taxon>Rhizobium/Agrobacterium group</taxon>
        <taxon>Neorhizobium</taxon>
    </lineage>
</organism>
<comment type="caution">
    <text evidence="2">The sequence shown here is derived from an EMBL/GenBank/DDBJ whole genome shotgun (WGS) entry which is preliminary data.</text>
</comment>
<evidence type="ECO:0000259" key="1">
    <source>
        <dbReference type="Pfam" id="PF03869"/>
    </source>
</evidence>
<reference evidence="2 3" key="1">
    <citation type="submission" date="2019-01" db="EMBL/GenBank/DDBJ databases">
        <title>The draft genome of Rhizobium sp. 24NR.</title>
        <authorList>
            <person name="Liu L."/>
            <person name="Liang L."/>
            <person name="Shi S."/>
            <person name="Xu L."/>
            <person name="Wang X."/>
            <person name="Li L."/>
            <person name="Zhang X."/>
        </authorList>
    </citation>
    <scope>NUCLEOTIDE SEQUENCE [LARGE SCALE GENOMIC DNA]</scope>
    <source>
        <strain evidence="2 3">24NR</strain>
    </source>
</reference>
<proteinExistence type="predicted"/>